<protein>
    <recommendedName>
        <fullName evidence="1">PilZ domain-containing protein</fullName>
    </recommendedName>
</protein>
<feature type="domain" description="PilZ" evidence="1">
    <location>
        <begin position="3"/>
        <end position="84"/>
    </location>
</feature>
<sequence length="85" mass="9929">MNERRSSFRHLVYLNVRLYHDEFGQINGKITDVSSGGMLVKIDNADSFHNKLSREKLRVKPINMDVIFDMECLRVDSQVISLQFI</sequence>
<accession>A0A3B1A7Y0</accession>
<dbReference type="Pfam" id="PF07238">
    <property type="entry name" value="PilZ"/>
    <property type="match status" value="1"/>
</dbReference>
<dbReference type="EMBL" id="UOFT01000061">
    <property type="protein sequence ID" value="VAW97670.1"/>
    <property type="molecule type" value="Genomic_DNA"/>
</dbReference>
<dbReference type="GO" id="GO:0035438">
    <property type="term" value="F:cyclic-di-GMP binding"/>
    <property type="evidence" value="ECO:0007669"/>
    <property type="project" value="InterPro"/>
</dbReference>
<evidence type="ECO:0000259" key="1">
    <source>
        <dbReference type="Pfam" id="PF07238"/>
    </source>
</evidence>
<dbReference type="AlphaFoldDB" id="A0A3B1A7Y0"/>
<dbReference type="InterPro" id="IPR009875">
    <property type="entry name" value="PilZ_domain"/>
</dbReference>
<evidence type="ECO:0000313" key="2">
    <source>
        <dbReference type="EMBL" id="VAW97670.1"/>
    </source>
</evidence>
<dbReference type="SUPFAM" id="SSF141371">
    <property type="entry name" value="PilZ domain-like"/>
    <property type="match status" value="1"/>
</dbReference>
<dbReference type="Gene3D" id="2.40.10.220">
    <property type="entry name" value="predicted glycosyltransferase like domains"/>
    <property type="match status" value="1"/>
</dbReference>
<reference evidence="2" key="1">
    <citation type="submission" date="2018-06" db="EMBL/GenBank/DDBJ databases">
        <authorList>
            <person name="Zhirakovskaya E."/>
        </authorList>
    </citation>
    <scope>NUCLEOTIDE SEQUENCE</scope>
</reference>
<proteinExistence type="predicted"/>
<name>A0A3B1A7Y0_9ZZZZ</name>
<gene>
    <name evidence="2" type="ORF">MNBD_GAMMA23-585</name>
</gene>
<organism evidence="2">
    <name type="scientific">hydrothermal vent metagenome</name>
    <dbReference type="NCBI Taxonomy" id="652676"/>
    <lineage>
        <taxon>unclassified sequences</taxon>
        <taxon>metagenomes</taxon>
        <taxon>ecological metagenomes</taxon>
    </lineage>
</organism>